<dbReference type="RefSeq" id="WP_112317448.1">
    <property type="nucleotide sequence ID" value="NZ_MUAV01000049.1"/>
</dbReference>
<dbReference type="Proteomes" id="UP000248659">
    <property type="component" value="Unassembled WGS sequence"/>
</dbReference>
<keyword evidence="3" id="KW-1185">Reference proteome</keyword>
<organism evidence="2 3">
    <name type="scientific">Rhodovulum viride</name>
    <dbReference type="NCBI Taxonomy" id="1231134"/>
    <lineage>
        <taxon>Bacteria</taxon>
        <taxon>Pseudomonadati</taxon>
        <taxon>Pseudomonadota</taxon>
        <taxon>Alphaproteobacteria</taxon>
        <taxon>Rhodobacterales</taxon>
        <taxon>Paracoccaceae</taxon>
        <taxon>Rhodovulum</taxon>
    </lineage>
</organism>
<evidence type="ECO:0000313" key="3">
    <source>
        <dbReference type="Proteomes" id="UP000248659"/>
    </source>
</evidence>
<evidence type="ECO:0000256" key="1">
    <source>
        <dbReference type="SAM" id="Phobius"/>
    </source>
</evidence>
<name>A0ABX9DCR5_9RHOB</name>
<keyword evidence="1" id="KW-1133">Transmembrane helix</keyword>
<reference evidence="2 3" key="1">
    <citation type="submission" date="2017-01" db="EMBL/GenBank/DDBJ databases">
        <title>Genome sequence of Rhodovulum viride JA756.</title>
        <authorList>
            <person name="Lakshmi K.V."/>
            <person name="Tushar L.D."/>
            <person name="Sasikala C."/>
            <person name="Venkataramana C."/>
        </authorList>
    </citation>
    <scope>NUCLEOTIDE SEQUENCE [LARGE SCALE GENOMIC DNA]</scope>
    <source>
        <strain evidence="2 3">JA756</strain>
    </source>
</reference>
<accession>A0ABX9DCR5</accession>
<feature type="transmembrane region" description="Helical" evidence="1">
    <location>
        <begin position="95"/>
        <end position="114"/>
    </location>
</feature>
<comment type="caution">
    <text evidence="2">The sequence shown here is derived from an EMBL/GenBank/DDBJ whole genome shotgun (WGS) entry which is preliminary data.</text>
</comment>
<evidence type="ECO:0000313" key="2">
    <source>
        <dbReference type="EMBL" id="RAP39499.1"/>
    </source>
</evidence>
<proteinExistence type="predicted"/>
<keyword evidence="1" id="KW-0472">Membrane</keyword>
<dbReference type="EMBL" id="MUAV01000049">
    <property type="protein sequence ID" value="RAP39499.1"/>
    <property type="molecule type" value="Genomic_DNA"/>
</dbReference>
<sequence length="121" mass="13391">MRVRDGILGLVRTILTPSSRSEDDYTWCVIPIGHAWVGALLAPLGPAAAPFRLLASDAYWTLKERGDLRRGGSWRDGLVDTGFVGVGTLYIGPWWWPYAIGVAVVAGLLARWSARRDPTWR</sequence>
<keyword evidence="1" id="KW-0812">Transmembrane</keyword>
<protein>
    <recommendedName>
        <fullName evidence="4">SPW repeat-containing protein</fullName>
    </recommendedName>
</protein>
<gene>
    <name evidence="2" type="ORF">BYZ73_20225</name>
</gene>
<evidence type="ECO:0008006" key="4">
    <source>
        <dbReference type="Google" id="ProtNLM"/>
    </source>
</evidence>